<protein>
    <submittedName>
        <fullName evidence="1">Uncharacterized protein</fullName>
    </submittedName>
</protein>
<organism evidence="1 2">
    <name type="scientific">Chondrus crispus</name>
    <name type="common">Carrageen Irish moss</name>
    <name type="synonym">Polymorpha crispa</name>
    <dbReference type="NCBI Taxonomy" id="2769"/>
    <lineage>
        <taxon>Eukaryota</taxon>
        <taxon>Rhodophyta</taxon>
        <taxon>Florideophyceae</taxon>
        <taxon>Rhodymeniophycidae</taxon>
        <taxon>Gigartinales</taxon>
        <taxon>Gigartinaceae</taxon>
        <taxon>Chondrus</taxon>
    </lineage>
</organism>
<accession>R7QVM4</accession>
<reference evidence="2" key="1">
    <citation type="journal article" date="2013" name="Proc. Natl. Acad. Sci. U.S.A.">
        <title>Genome structure and metabolic features in the red seaweed Chondrus crispus shed light on evolution of the Archaeplastida.</title>
        <authorList>
            <person name="Collen J."/>
            <person name="Porcel B."/>
            <person name="Carre W."/>
            <person name="Ball S.G."/>
            <person name="Chaparro C."/>
            <person name="Tonon T."/>
            <person name="Barbeyron T."/>
            <person name="Michel G."/>
            <person name="Noel B."/>
            <person name="Valentin K."/>
            <person name="Elias M."/>
            <person name="Artiguenave F."/>
            <person name="Arun A."/>
            <person name="Aury J.M."/>
            <person name="Barbosa-Neto J.F."/>
            <person name="Bothwell J.H."/>
            <person name="Bouget F.Y."/>
            <person name="Brillet L."/>
            <person name="Cabello-Hurtado F."/>
            <person name="Capella-Gutierrez S."/>
            <person name="Charrier B."/>
            <person name="Cladiere L."/>
            <person name="Cock J.M."/>
            <person name="Coelho S.M."/>
            <person name="Colleoni C."/>
            <person name="Czjzek M."/>
            <person name="Da Silva C."/>
            <person name="Delage L."/>
            <person name="Denoeud F."/>
            <person name="Deschamps P."/>
            <person name="Dittami S.M."/>
            <person name="Gabaldon T."/>
            <person name="Gachon C.M."/>
            <person name="Groisillier A."/>
            <person name="Herve C."/>
            <person name="Jabbari K."/>
            <person name="Katinka M."/>
            <person name="Kloareg B."/>
            <person name="Kowalczyk N."/>
            <person name="Labadie K."/>
            <person name="Leblanc C."/>
            <person name="Lopez P.J."/>
            <person name="McLachlan D.H."/>
            <person name="Meslet-Cladiere L."/>
            <person name="Moustafa A."/>
            <person name="Nehr Z."/>
            <person name="Nyvall Collen P."/>
            <person name="Panaud O."/>
            <person name="Partensky F."/>
            <person name="Poulain J."/>
            <person name="Rensing S.A."/>
            <person name="Rousvoal S."/>
            <person name="Samson G."/>
            <person name="Symeonidi A."/>
            <person name="Weissenbach J."/>
            <person name="Zambounis A."/>
            <person name="Wincker P."/>
            <person name="Boyen C."/>
        </authorList>
    </citation>
    <scope>NUCLEOTIDE SEQUENCE [LARGE SCALE GENOMIC DNA]</scope>
    <source>
        <strain evidence="2">cv. Stackhouse</strain>
    </source>
</reference>
<keyword evidence="2" id="KW-1185">Reference proteome</keyword>
<dbReference type="GeneID" id="17319386"/>
<dbReference type="Gramene" id="CDF41375">
    <property type="protein sequence ID" value="CDF41375"/>
    <property type="gene ID" value="CHC_T00007820001"/>
</dbReference>
<proteinExistence type="predicted"/>
<dbReference type="RefSeq" id="XP_005711669.1">
    <property type="nucleotide sequence ID" value="XM_005711612.1"/>
</dbReference>
<name>R7QVM4_CHOCR</name>
<dbReference type="AlphaFoldDB" id="R7QVM4"/>
<evidence type="ECO:0000313" key="1">
    <source>
        <dbReference type="EMBL" id="CDF41375.1"/>
    </source>
</evidence>
<gene>
    <name evidence="1" type="ORF">CHC_T00007820001</name>
</gene>
<evidence type="ECO:0000313" key="2">
    <source>
        <dbReference type="Proteomes" id="UP000012073"/>
    </source>
</evidence>
<dbReference type="KEGG" id="ccp:CHC_T00007820001"/>
<dbReference type="EMBL" id="HG002363">
    <property type="protein sequence ID" value="CDF41375.1"/>
    <property type="molecule type" value="Genomic_DNA"/>
</dbReference>
<sequence>MPSHSSTPRKWNRVWTVCRSMQHGRYSNASSRMHMAQSERAFLNSAARRACVRACVRGEVTFTVFNLVQCSVEGVTRSNLLRHPSD</sequence>
<dbReference type="Proteomes" id="UP000012073">
    <property type="component" value="Unassembled WGS sequence"/>
</dbReference>